<name>A0A2N3LQA4_9BACI</name>
<feature type="region of interest" description="Disordered" evidence="1">
    <location>
        <begin position="1"/>
        <end position="28"/>
    </location>
</feature>
<comment type="caution">
    <text evidence="3">The sequence shown here is derived from an EMBL/GenBank/DDBJ whole genome shotgun (WGS) entry which is preliminary data.</text>
</comment>
<keyword evidence="4" id="KW-1185">Reference proteome</keyword>
<gene>
    <name evidence="3" type="ORF">CWO92_01730</name>
</gene>
<evidence type="ECO:0000313" key="3">
    <source>
        <dbReference type="EMBL" id="PKR86806.1"/>
    </source>
</evidence>
<dbReference type="EMBL" id="PIQO01000001">
    <property type="protein sequence ID" value="PKR86806.1"/>
    <property type="molecule type" value="Genomic_DNA"/>
</dbReference>
<dbReference type="Proteomes" id="UP000233440">
    <property type="component" value="Unassembled WGS sequence"/>
</dbReference>
<dbReference type="PROSITE" id="PS50965">
    <property type="entry name" value="NERD"/>
    <property type="match status" value="1"/>
</dbReference>
<evidence type="ECO:0000313" key="4">
    <source>
        <dbReference type="Proteomes" id="UP000233440"/>
    </source>
</evidence>
<dbReference type="RefSeq" id="WP_101352455.1">
    <property type="nucleotide sequence ID" value="NZ_PIQO01000001.1"/>
</dbReference>
<dbReference type="InterPro" id="IPR011528">
    <property type="entry name" value="NERD"/>
</dbReference>
<dbReference type="Pfam" id="PF08378">
    <property type="entry name" value="NERD"/>
    <property type="match status" value="1"/>
</dbReference>
<evidence type="ECO:0000256" key="1">
    <source>
        <dbReference type="SAM" id="MobiDB-lite"/>
    </source>
</evidence>
<proteinExistence type="predicted"/>
<sequence>MLSKLFSKFSQKESDKSKRQVNNKNVHTEKTKITSNRIGDLGEYKINIQLDQLPKNSKYLSDILIPNPKAKSGYSQIDHVVFTPFAVFVIETKNYAGTIYGDRMRAKWSVNGKFPMLNPFNQNYGHILAIKSIINELDDSNVVSIVSFTRRSTFKVNEELRKIQSNDLIVYDIELSEFINRKINVLKLQHKSEIYTEREILYMYNELSQANITDSEIRQKHVQLLKKNRDVDKSENKKTGAVCKTCGKEVSEKVKQFCLSNENRFNGNVYCYEHQKR</sequence>
<organism evidence="3 4">
    <name type="scientific">Heyndrickxia camelliae</name>
    <dbReference type="NCBI Taxonomy" id="1707093"/>
    <lineage>
        <taxon>Bacteria</taxon>
        <taxon>Bacillati</taxon>
        <taxon>Bacillota</taxon>
        <taxon>Bacilli</taxon>
        <taxon>Bacillales</taxon>
        <taxon>Bacillaceae</taxon>
        <taxon>Heyndrickxia</taxon>
    </lineage>
</organism>
<dbReference type="OrthoDB" id="5782056at2"/>
<protein>
    <submittedName>
        <fullName evidence="3">NERD nuclease</fullName>
    </submittedName>
</protein>
<reference evidence="3 4" key="1">
    <citation type="submission" date="2017-11" db="EMBL/GenBank/DDBJ databases">
        <title>Bacillus camelliae sp. nov., isolated from pu'er tea.</title>
        <authorList>
            <person name="Niu L."/>
        </authorList>
    </citation>
    <scope>NUCLEOTIDE SEQUENCE [LARGE SCALE GENOMIC DNA]</scope>
    <source>
        <strain evidence="3 4">7578-1</strain>
    </source>
</reference>
<feature type="domain" description="NERD" evidence="2">
    <location>
        <begin position="38"/>
        <end position="153"/>
    </location>
</feature>
<accession>A0A2N3LQA4</accession>
<evidence type="ECO:0000259" key="2">
    <source>
        <dbReference type="PROSITE" id="PS50965"/>
    </source>
</evidence>
<dbReference type="AlphaFoldDB" id="A0A2N3LQA4"/>